<gene>
    <name evidence="1" type="ORF">METZ01_LOCUS374595</name>
</gene>
<accession>A0A382TJX8</accession>
<organism evidence="1">
    <name type="scientific">marine metagenome</name>
    <dbReference type="NCBI Taxonomy" id="408172"/>
    <lineage>
        <taxon>unclassified sequences</taxon>
        <taxon>metagenomes</taxon>
        <taxon>ecological metagenomes</taxon>
    </lineage>
</organism>
<dbReference type="EMBL" id="UINC01136774">
    <property type="protein sequence ID" value="SVD21741.1"/>
    <property type="molecule type" value="Genomic_DNA"/>
</dbReference>
<dbReference type="AlphaFoldDB" id="A0A382TJX8"/>
<proteinExistence type="predicted"/>
<reference evidence="1" key="1">
    <citation type="submission" date="2018-05" db="EMBL/GenBank/DDBJ databases">
        <authorList>
            <person name="Lanie J.A."/>
            <person name="Ng W.-L."/>
            <person name="Kazmierczak K.M."/>
            <person name="Andrzejewski T.M."/>
            <person name="Davidsen T.M."/>
            <person name="Wayne K.J."/>
            <person name="Tettelin H."/>
            <person name="Glass J.I."/>
            <person name="Rusch D."/>
            <person name="Podicherti R."/>
            <person name="Tsui H.-C.T."/>
            <person name="Winkler M.E."/>
        </authorList>
    </citation>
    <scope>NUCLEOTIDE SEQUENCE</scope>
</reference>
<name>A0A382TJX8_9ZZZZ</name>
<protein>
    <submittedName>
        <fullName evidence="1">Uncharacterized protein</fullName>
    </submittedName>
</protein>
<feature type="non-terminal residue" evidence="1">
    <location>
        <position position="1"/>
    </location>
</feature>
<feature type="non-terminal residue" evidence="1">
    <location>
        <position position="27"/>
    </location>
</feature>
<sequence>VVERGGPTFAIMGSGGMGGYIGAKLSQ</sequence>
<evidence type="ECO:0000313" key="1">
    <source>
        <dbReference type="EMBL" id="SVD21741.1"/>
    </source>
</evidence>